<proteinExistence type="predicted"/>
<feature type="domain" description="Glycosyltransferase subfamily 4-like N-terminal" evidence="3">
    <location>
        <begin position="98"/>
        <end position="185"/>
    </location>
</feature>
<dbReference type="GO" id="GO:0016757">
    <property type="term" value="F:glycosyltransferase activity"/>
    <property type="evidence" value="ECO:0007669"/>
    <property type="project" value="InterPro"/>
</dbReference>
<keyword evidence="5" id="KW-1185">Reference proteome</keyword>
<sequence>MLQKTKKNEYPARLLISPWLMSRIILDCDLMKFPHSGLYQYCQNLGQHINKVLTATNQPLMKMYLPRRKKLILPYEPYHLVEHKWHKLIQPFLLDCRVWHAPFQSGRILPDKKRFPYLKVVLTIHDLNVLHEGKPEHIQQKSLAHTQSLIDQSDALVCISEFTKNDVLTHCSTGDKPVYVIYNGVSKLPETTGNVVAYRPTREFLLGIGYINQKKNFHVLLPLLQSNPDLELIIIGHHDNPDYVNQMRTQAQQLGVEKRLHLPGTVSEEDKCWYLHNCKALLHPSLAEGFGLPVIEAMQVGKPVFLSTLTSLPEVGGDAAFYFHSFEASLIQEVYSEGMKAFESLERKEAIRQNAARFDWEASARQYLSVYQSIR</sequence>
<gene>
    <name evidence="4" type="ORF">HMF3257_22300</name>
</gene>
<dbReference type="PANTHER" id="PTHR46401">
    <property type="entry name" value="GLYCOSYLTRANSFERASE WBBK-RELATED"/>
    <property type="match status" value="1"/>
</dbReference>
<dbReference type="AlphaFoldDB" id="A0A327NLX8"/>
<comment type="caution">
    <text evidence="4">The sequence shown here is derived from an EMBL/GenBank/DDBJ whole genome shotgun (WGS) entry which is preliminary data.</text>
</comment>
<dbReference type="Pfam" id="PF00534">
    <property type="entry name" value="Glycos_transf_1"/>
    <property type="match status" value="1"/>
</dbReference>
<dbReference type="Pfam" id="PF13439">
    <property type="entry name" value="Glyco_transf_4"/>
    <property type="match status" value="1"/>
</dbReference>
<evidence type="ECO:0000313" key="5">
    <source>
        <dbReference type="Proteomes" id="UP000249016"/>
    </source>
</evidence>
<protein>
    <submittedName>
        <fullName evidence="4">Glycosyltransferase family 1 protein</fullName>
    </submittedName>
</protein>
<dbReference type="Proteomes" id="UP000249016">
    <property type="component" value="Unassembled WGS sequence"/>
</dbReference>
<dbReference type="InterPro" id="IPR001296">
    <property type="entry name" value="Glyco_trans_1"/>
</dbReference>
<dbReference type="EMBL" id="QLII01000001">
    <property type="protein sequence ID" value="RAI76222.1"/>
    <property type="molecule type" value="Genomic_DNA"/>
</dbReference>
<evidence type="ECO:0000259" key="3">
    <source>
        <dbReference type="Pfam" id="PF13439"/>
    </source>
</evidence>
<dbReference type="PANTHER" id="PTHR46401:SF2">
    <property type="entry name" value="GLYCOSYLTRANSFERASE WBBK-RELATED"/>
    <property type="match status" value="1"/>
</dbReference>
<feature type="domain" description="Glycosyl transferase family 1" evidence="2">
    <location>
        <begin position="200"/>
        <end position="320"/>
    </location>
</feature>
<accession>A0A327NLX8</accession>
<name>A0A327NLX8_9BACT</name>
<dbReference type="CDD" id="cd03809">
    <property type="entry name" value="GT4_MtfB-like"/>
    <property type="match status" value="1"/>
</dbReference>
<dbReference type="SUPFAM" id="SSF53756">
    <property type="entry name" value="UDP-Glycosyltransferase/glycogen phosphorylase"/>
    <property type="match status" value="1"/>
</dbReference>
<evidence type="ECO:0000259" key="2">
    <source>
        <dbReference type="Pfam" id="PF00534"/>
    </source>
</evidence>
<dbReference type="Gene3D" id="3.40.50.2000">
    <property type="entry name" value="Glycogen Phosphorylase B"/>
    <property type="match status" value="2"/>
</dbReference>
<evidence type="ECO:0000256" key="1">
    <source>
        <dbReference type="ARBA" id="ARBA00022679"/>
    </source>
</evidence>
<organism evidence="4 5">
    <name type="scientific">Spirosoma telluris</name>
    <dbReference type="NCBI Taxonomy" id="2183553"/>
    <lineage>
        <taxon>Bacteria</taxon>
        <taxon>Pseudomonadati</taxon>
        <taxon>Bacteroidota</taxon>
        <taxon>Cytophagia</taxon>
        <taxon>Cytophagales</taxon>
        <taxon>Cytophagaceae</taxon>
        <taxon>Spirosoma</taxon>
    </lineage>
</organism>
<keyword evidence="1 4" id="KW-0808">Transferase</keyword>
<reference evidence="4 5" key="1">
    <citation type="submission" date="2018-06" db="EMBL/GenBank/DDBJ databases">
        <title>Spirosoma sp. HMF3257 Genome sequencing and assembly.</title>
        <authorList>
            <person name="Kang H."/>
            <person name="Cha I."/>
            <person name="Kim H."/>
            <person name="Kang J."/>
            <person name="Joh K."/>
        </authorList>
    </citation>
    <scope>NUCLEOTIDE SEQUENCE [LARGE SCALE GENOMIC DNA]</scope>
    <source>
        <strain evidence="4 5">HMF3257</strain>
    </source>
</reference>
<evidence type="ECO:0000313" key="4">
    <source>
        <dbReference type="EMBL" id="RAI76222.1"/>
    </source>
</evidence>
<dbReference type="InterPro" id="IPR028098">
    <property type="entry name" value="Glyco_trans_4-like_N"/>
</dbReference>
<dbReference type="GO" id="GO:0009103">
    <property type="term" value="P:lipopolysaccharide biosynthetic process"/>
    <property type="evidence" value="ECO:0007669"/>
    <property type="project" value="TreeGrafter"/>
</dbReference>